<dbReference type="OrthoDB" id="10252601at2759"/>
<dbReference type="PANTHER" id="PTHR36155">
    <property type="entry name" value="BLL5354 PROTEIN"/>
    <property type="match status" value="1"/>
</dbReference>
<dbReference type="GO" id="GO:0016301">
    <property type="term" value="F:kinase activity"/>
    <property type="evidence" value="ECO:0007669"/>
    <property type="project" value="UniProtKB-KW"/>
</dbReference>
<protein>
    <submittedName>
        <fullName evidence="2">Adenosine specific kinase-domain containing protein</fullName>
    </submittedName>
</protein>
<feature type="chain" id="PRO_5039900135" evidence="1">
    <location>
        <begin position="34"/>
        <end position="220"/>
    </location>
</feature>
<evidence type="ECO:0000313" key="2">
    <source>
        <dbReference type="EMBL" id="KAG7343485.1"/>
    </source>
</evidence>
<evidence type="ECO:0000256" key="1">
    <source>
        <dbReference type="SAM" id="SignalP"/>
    </source>
</evidence>
<dbReference type="AlphaFoldDB" id="A0A9K3KHW8"/>
<keyword evidence="2" id="KW-0808">Transferase</keyword>
<name>A0A9K3KHW8_9STRA</name>
<sequence length="220" mass="24315">MKPLRLRSLLELASILLLLLLVPLPSTKRLAAAFIPNSSLLLQHSSISRDTRLKMSVSELSIKIVEVDKPDDVNVVVGMTHFIKSVDDIHEAMVNAVPDIKFGLGFCEASGDRLVRWTGTDERLIDIAKRNALAMACGHSFILVLGPPVFPIHVLKSLKDVPEVCRILCATQNRLQLVVAETEAGRGIMGVIDGETPLGVEEEDQIKERRNFLKMIGYKL</sequence>
<dbReference type="PANTHER" id="PTHR36155:SF1">
    <property type="entry name" value="BLL5354 PROTEIN"/>
    <property type="match status" value="1"/>
</dbReference>
<comment type="caution">
    <text evidence="2">The sequence shown here is derived from an EMBL/GenBank/DDBJ whole genome shotgun (WGS) entry which is preliminary data.</text>
</comment>
<proteinExistence type="predicted"/>
<dbReference type="EMBL" id="JAGRRH010000024">
    <property type="protein sequence ID" value="KAG7343485.1"/>
    <property type="molecule type" value="Genomic_DNA"/>
</dbReference>
<keyword evidence="3" id="KW-1185">Reference proteome</keyword>
<keyword evidence="1" id="KW-0732">Signal</keyword>
<reference evidence="2" key="2">
    <citation type="submission" date="2021-04" db="EMBL/GenBank/DDBJ databases">
        <authorList>
            <person name="Podell S."/>
        </authorList>
    </citation>
    <scope>NUCLEOTIDE SEQUENCE</scope>
    <source>
        <strain evidence="2">Hildebrandi</strain>
    </source>
</reference>
<gene>
    <name evidence="2" type="ORF">IV203_021430</name>
</gene>
<dbReference type="Pfam" id="PF04008">
    <property type="entry name" value="Adenosine_kin"/>
    <property type="match status" value="1"/>
</dbReference>
<accession>A0A9K3KHW8</accession>
<feature type="signal peptide" evidence="1">
    <location>
        <begin position="1"/>
        <end position="33"/>
    </location>
</feature>
<evidence type="ECO:0000313" key="3">
    <source>
        <dbReference type="Proteomes" id="UP000693970"/>
    </source>
</evidence>
<reference evidence="2" key="1">
    <citation type="journal article" date="2021" name="Sci. Rep.">
        <title>Diploid genomic architecture of Nitzschia inconspicua, an elite biomass production diatom.</title>
        <authorList>
            <person name="Oliver A."/>
            <person name="Podell S."/>
            <person name="Pinowska A."/>
            <person name="Traller J.C."/>
            <person name="Smith S.R."/>
            <person name="McClure R."/>
            <person name="Beliaev A."/>
            <person name="Bohutskyi P."/>
            <person name="Hill E.A."/>
            <person name="Rabines A."/>
            <person name="Zheng H."/>
            <person name="Allen L.Z."/>
            <person name="Kuo A."/>
            <person name="Grigoriev I.V."/>
            <person name="Allen A.E."/>
            <person name="Hazlebeck D."/>
            <person name="Allen E.E."/>
        </authorList>
    </citation>
    <scope>NUCLEOTIDE SEQUENCE</scope>
    <source>
        <strain evidence="2">Hildebrandi</strain>
    </source>
</reference>
<dbReference type="InterPro" id="IPR007153">
    <property type="entry name" value="Adenosine_kinase"/>
</dbReference>
<organism evidence="2 3">
    <name type="scientific">Nitzschia inconspicua</name>
    <dbReference type="NCBI Taxonomy" id="303405"/>
    <lineage>
        <taxon>Eukaryota</taxon>
        <taxon>Sar</taxon>
        <taxon>Stramenopiles</taxon>
        <taxon>Ochrophyta</taxon>
        <taxon>Bacillariophyta</taxon>
        <taxon>Bacillariophyceae</taxon>
        <taxon>Bacillariophycidae</taxon>
        <taxon>Bacillariales</taxon>
        <taxon>Bacillariaceae</taxon>
        <taxon>Nitzschia</taxon>
    </lineage>
</organism>
<keyword evidence="2" id="KW-0418">Kinase</keyword>
<dbReference type="Proteomes" id="UP000693970">
    <property type="component" value="Unassembled WGS sequence"/>
</dbReference>